<dbReference type="SUPFAM" id="SSF141371">
    <property type="entry name" value="PilZ domain-like"/>
    <property type="match status" value="1"/>
</dbReference>
<protein>
    <submittedName>
        <fullName evidence="2">PilZ domain-containing protein</fullName>
    </submittedName>
</protein>
<dbReference type="Proteomes" id="UP000321857">
    <property type="component" value="Chromosome"/>
</dbReference>
<keyword evidence="3" id="KW-1185">Reference proteome</keyword>
<dbReference type="InterPro" id="IPR009875">
    <property type="entry name" value="PilZ_domain"/>
</dbReference>
<dbReference type="RefSeq" id="WP_147493685.1">
    <property type="nucleotide sequence ID" value="NZ_CP041659.1"/>
</dbReference>
<name>A0A516IQR2_9SPHN</name>
<evidence type="ECO:0000259" key="1">
    <source>
        <dbReference type="Pfam" id="PF07238"/>
    </source>
</evidence>
<evidence type="ECO:0000313" key="3">
    <source>
        <dbReference type="Proteomes" id="UP000321857"/>
    </source>
</evidence>
<evidence type="ECO:0000313" key="2">
    <source>
        <dbReference type="EMBL" id="QDP19231.1"/>
    </source>
</evidence>
<dbReference type="Pfam" id="PF07238">
    <property type="entry name" value="PilZ"/>
    <property type="match status" value="1"/>
</dbReference>
<gene>
    <name evidence="2" type="ORF">FMM02_04190</name>
</gene>
<organism evidence="2 3">
    <name type="scientific">Sphingomonas xanthus</name>
    <dbReference type="NCBI Taxonomy" id="2594473"/>
    <lineage>
        <taxon>Bacteria</taxon>
        <taxon>Pseudomonadati</taxon>
        <taxon>Pseudomonadota</taxon>
        <taxon>Alphaproteobacteria</taxon>
        <taxon>Sphingomonadales</taxon>
        <taxon>Sphingomonadaceae</taxon>
        <taxon>Sphingomonas</taxon>
    </lineage>
</organism>
<sequence>MSGAEQSRRAERVALRADIDFLRSGDHKYRVSILDISPEGCWIDLPEMLAVGETIWIFLPSLESLHAKVCWVKDWTAGVEFTQPLHPAVFTTIEQRMRR</sequence>
<dbReference type="GO" id="GO:0035438">
    <property type="term" value="F:cyclic-di-GMP binding"/>
    <property type="evidence" value="ECO:0007669"/>
    <property type="project" value="InterPro"/>
</dbReference>
<dbReference type="AlphaFoldDB" id="A0A516IQR2"/>
<dbReference type="EMBL" id="CP041659">
    <property type="protein sequence ID" value="QDP19231.1"/>
    <property type="molecule type" value="Genomic_DNA"/>
</dbReference>
<dbReference type="OrthoDB" id="9795572at2"/>
<feature type="domain" description="PilZ" evidence="1">
    <location>
        <begin position="6"/>
        <end position="94"/>
    </location>
</feature>
<dbReference type="KEGG" id="sxa:FMM02_04190"/>
<reference evidence="2 3" key="1">
    <citation type="submission" date="2019-07" db="EMBL/GenBank/DDBJ databases">
        <title>Sphingomonas AE3 Genome sequencing and assembly.</title>
        <authorList>
            <person name="Kim H."/>
        </authorList>
    </citation>
    <scope>NUCLEOTIDE SEQUENCE [LARGE SCALE GENOMIC DNA]</scope>
    <source>
        <strain evidence="2 3">AE3</strain>
    </source>
</reference>
<proteinExistence type="predicted"/>
<dbReference type="Gene3D" id="2.40.10.220">
    <property type="entry name" value="predicted glycosyltransferase like domains"/>
    <property type="match status" value="1"/>
</dbReference>
<accession>A0A516IQR2</accession>